<dbReference type="PANTHER" id="PTHR10974">
    <property type="entry name" value="FI08016P-RELATED"/>
    <property type="match status" value="1"/>
</dbReference>
<evidence type="ECO:0000313" key="2">
    <source>
        <dbReference type="WBParaSite" id="jg1503"/>
    </source>
</evidence>
<dbReference type="InterPro" id="IPR004245">
    <property type="entry name" value="DUF229"/>
</dbReference>
<sequence length="172" mass="20021">MEDNNPGLFVVLPRRLRKNKKLREIMEDNARQLVTQHDVYATFLTIARSSHKWDETDWDSDWNASEYPEALHGSSLLHTLTKQPRDCPTLSIPFAYCQCDKKFIEIKASPENNELINQLALAAIDKINEDIEKAKYNDKCMSLSLDDAKDRIFKLEKLEMEQYETGSNKKRV</sequence>
<dbReference type="Pfam" id="PF02995">
    <property type="entry name" value="DUF229"/>
    <property type="match status" value="1"/>
</dbReference>
<dbReference type="GO" id="GO:0005615">
    <property type="term" value="C:extracellular space"/>
    <property type="evidence" value="ECO:0007669"/>
    <property type="project" value="TreeGrafter"/>
</dbReference>
<protein>
    <submittedName>
        <fullName evidence="2">Uncharacterized protein</fullName>
    </submittedName>
</protein>
<dbReference type="PANTHER" id="PTHR10974:SF75">
    <property type="entry name" value="SULFATASE DOMAIN-CONTAINING PROTEIN"/>
    <property type="match status" value="1"/>
</dbReference>
<reference evidence="2" key="1">
    <citation type="submission" date="2022-11" db="UniProtKB">
        <authorList>
            <consortium name="WormBaseParasite"/>
        </authorList>
    </citation>
    <scope>IDENTIFICATION</scope>
</reference>
<evidence type="ECO:0000313" key="1">
    <source>
        <dbReference type="Proteomes" id="UP000887574"/>
    </source>
</evidence>
<dbReference type="Proteomes" id="UP000887574">
    <property type="component" value="Unplaced"/>
</dbReference>
<keyword evidence="1" id="KW-1185">Reference proteome</keyword>
<organism evidence="1 2">
    <name type="scientific">Ditylenchus dipsaci</name>
    <dbReference type="NCBI Taxonomy" id="166011"/>
    <lineage>
        <taxon>Eukaryota</taxon>
        <taxon>Metazoa</taxon>
        <taxon>Ecdysozoa</taxon>
        <taxon>Nematoda</taxon>
        <taxon>Chromadorea</taxon>
        <taxon>Rhabditida</taxon>
        <taxon>Tylenchina</taxon>
        <taxon>Tylenchomorpha</taxon>
        <taxon>Sphaerularioidea</taxon>
        <taxon>Anguinidae</taxon>
        <taxon>Anguininae</taxon>
        <taxon>Ditylenchus</taxon>
    </lineage>
</organism>
<dbReference type="AlphaFoldDB" id="A0A915D320"/>
<proteinExistence type="predicted"/>
<dbReference type="WBParaSite" id="jg1503">
    <property type="protein sequence ID" value="jg1503"/>
    <property type="gene ID" value="jg1503"/>
</dbReference>
<name>A0A915D320_9BILA</name>
<accession>A0A915D320</accession>